<feature type="compositionally biased region" description="Pro residues" evidence="1">
    <location>
        <begin position="217"/>
        <end position="227"/>
    </location>
</feature>
<dbReference type="CDD" id="cd00156">
    <property type="entry name" value="REC"/>
    <property type="match status" value="1"/>
</dbReference>
<dbReference type="Gene3D" id="3.40.50.2300">
    <property type="match status" value="1"/>
</dbReference>
<organism evidence="3 4">
    <name type="scientific">Glycomyces albidus</name>
    <dbReference type="NCBI Taxonomy" id="2656774"/>
    <lineage>
        <taxon>Bacteria</taxon>
        <taxon>Bacillati</taxon>
        <taxon>Actinomycetota</taxon>
        <taxon>Actinomycetes</taxon>
        <taxon>Glycomycetales</taxon>
        <taxon>Glycomycetaceae</taxon>
        <taxon>Glycomyces</taxon>
    </lineage>
</organism>
<keyword evidence="2" id="KW-0472">Membrane</keyword>
<keyword evidence="4" id="KW-1185">Reference proteome</keyword>
<protein>
    <submittedName>
        <fullName evidence="3">Response regulator</fullName>
    </submittedName>
</protein>
<dbReference type="AlphaFoldDB" id="A0A6L5GA80"/>
<evidence type="ECO:0000313" key="4">
    <source>
        <dbReference type="Proteomes" id="UP000477750"/>
    </source>
</evidence>
<dbReference type="EMBL" id="WIAO01000014">
    <property type="protein sequence ID" value="MQM26498.1"/>
    <property type="molecule type" value="Genomic_DNA"/>
</dbReference>
<name>A0A6L5GA80_9ACTN</name>
<keyword evidence="2" id="KW-0812">Transmembrane</keyword>
<accession>A0A6L5GA80</accession>
<evidence type="ECO:0000256" key="1">
    <source>
        <dbReference type="SAM" id="MobiDB-lite"/>
    </source>
</evidence>
<sequence>MPFPYQGPPAFRLEPHTMGGSHPDPPDGPDPIKVESPGPEPPLLEPFMSEAIWIELIKVLPAFLWIGFGFIALAVAKRIFTQQAPRMTKVETPWVTVELAQQAIEEASHRSPQPPLPDWNAAFQAPPPVQQPAYGVPSQFGSAPGSAQPYGVAPGGPQPYRAAPGGAAPYGVAAPGGRQAGTDTGASARVAPPKQVLDTADEADETSEEPVQTEPAPLRPPNTPPADEPATGANANGAKPNDDPAGPLTEPRPANPDIPAYQFAPPPTTYYAPPLPNNQSAYPGSVPLPPYQQPPAYTSADAQRGLRAATRLALSADLLNGGAILWVDDHPEGNESLIRLFRTAGITVDAVVSTARAVLALKEKPYDLVITDMRRGSEADGATAGIVLLDRMVEAGVPTPGIIYSSDLGAIPSVHPRAAKVTDSPEELVDAVVDFVGTRRSRLAQNQGGTWLDRLRGD</sequence>
<gene>
    <name evidence="3" type="ORF">GFD30_13085</name>
</gene>
<reference evidence="3 4" key="1">
    <citation type="submission" date="2019-10" db="EMBL/GenBank/DDBJ databases">
        <title>Glycomyces albidus sp. nov., a novel actinomycete isolated from rhizosphere soil of wheat (Triticum aestivum L.).</title>
        <authorList>
            <person name="Qian L."/>
        </authorList>
    </citation>
    <scope>NUCLEOTIDE SEQUENCE [LARGE SCALE GENOMIC DNA]</scope>
    <source>
        <strain evidence="3 4">NEAU-7082</strain>
    </source>
</reference>
<evidence type="ECO:0000313" key="3">
    <source>
        <dbReference type="EMBL" id="MQM26498.1"/>
    </source>
</evidence>
<feature type="compositionally biased region" description="Low complexity" evidence="1">
    <location>
        <begin position="158"/>
        <end position="177"/>
    </location>
</feature>
<feature type="region of interest" description="Disordered" evidence="1">
    <location>
        <begin position="126"/>
        <end position="285"/>
    </location>
</feature>
<feature type="compositionally biased region" description="Pro residues" evidence="1">
    <location>
        <begin position="264"/>
        <end position="276"/>
    </location>
</feature>
<feature type="region of interest" description="Disordered" evidence="1">
    <location>
        <begin position="12"/>
        <end position="41"/>
    </location>
</feature>
<evidence type="ECO:0000256" key="2">
    <source>
        <dbReference type="SAM" id="Phobius"/>
    </source>
</evidence>
<dbReference type="SUPFAM" id="SSF52172">
    <property type="entry name" value="CheY-like"/>
    <property type="match status" value="1"/>
</dbReference>
<dbReference type="Proteomes" id="UP000477750">
    <property type="component" value="Unassembled WGS sequence"/>
</dbReference>
<feature type="transmembrane region" description="Helical" evidence="2">
    <location>
        <begin position="51"/>
        <end position="76"/>
    </location>
</feature>
<feature type="compositionally biased region" description="Acidic residues" evidence="1">
    <location>
        <begin position="199"/>
        <end position="208"/>
    </location>
</feature>
<dbReference type="InterPro" id="IPR011006">
    <property type="entry name" value="CheY-like_superfamily"/>
</dbReference>
<comment type="caution">
    <text evidence="3">The sequence shown here is derived from an EMBL/GenBank/DDBJ whole genome shotgun (WGS) entry which is preliminary data.</text>
</comment>
<keyword evidence="2" id="KW-1133">Transmembrane helix</keyword>
<proteinExistence type="predicted"/>